<feature type="compositionally biased region" description="Low complexity" evidence="1">
    <location>
        <begin position="1"/>
        <end position="11"/>
    </location>
</feature>
<dbReference type="AlphaFoldDB" id="A0A9P6ZVN9"/>
<dbReference type="OrthoDB" id="3230534at2759"/>
<comment type="caution">
    <text evidence="2">The sequence shown here is derived from an EMBL/GenBank/DDBJ whole genome shotgun (WGS) entry which is preliminary data.</text>
</comment>
<feature type="compositionally biased region" description="Polar residues" evidence="1">
    <location>
        <begin position="68"/>
        <end position="89"/>
    </location>
</feature>
<name>A0A9P6ZVN9_9AGAM</name>
<proteinExistence type="predicted"/>
<organism evidence="2 3">
    <name type="scientific">Suillus placidus</name>
    <dbReference type="NCBI Taxonomy" id="48579"/>
    <lineage>
        <taxon>Eukaryota</taxon>
        <taxon>Fungi</taxon>
        <taxon>Dikarya</taxon>
        <taxon>Basidiomycota</taxon>
        <taxon>Agaricomycotina</taxon>
        <taxon>Agaricomycetes</taxon>
        <taxon>Agaricomycetidae</taxon>
        <taxon>Boletales</taxon>
        <taxon>Suillineae</taxon>
        <taxon>Suillaceae</taxon>
        <taxon>Suillus</taxon>
    </lineage>
</organism>
<sequence length="259" mass="28642">MDTPSSNSLSRPRLRLNRHTPTHRVQDSSDMDFTPVAVPSSARSQFNVVDDEEDDDHPTPRMPLRNIVSFSNNYGPNSEFGPSTSSGAPSDTPAARLRALLARSSESPNGKSPPTRHFAQFSEDGASSVSSRFTPATPSVIRDSLKDLFSRARREPGDTPQKSRPRRNSFDTSEMDITPVVNREREQHKGKRKSLSDDEVDKPKSSKGSESSFRSSHAATFDTLRARLMSSHSRLLDQNLPTAVYDGQLIYIIVTSAPD</sequence>
<dbReference type="Proteomes" id="UP000714275">
    <property type="component" value="Unassembled WGS sequence"/>
</dbReference>
<feature type="region of interest" description="Disordered" evidence="1">
    <location>
        <begin position="1"/>
        <end position="138"/>
    </location>
</feature>
<protein>
    <submittedName>
        <fullName evidence="2">Uncharacterized protein</fullName>
    </submittedName>
</protein>
<feature type="compositionally biased region" description="Low complexity" evidence="1">
    <location>
        <begin position="206"/>
        <end position="216"/>
    </location>
</feature>
<feature type="compositionally biased region" description="Polar residues" evidence="1">
    <location>
        <begin position="125"/>
        <end position="137"/>
    </location>
</feature>
<keyword evidence="3" id="KW-1185">Reference proteome</keyword>
<feature type="compositionally biased region" description="Basic residues" evidence="1">
    <location>
        <begin position="12"/>
        <end position="22"/>
    </location>
</feature>
<gene>
    <name evidence="2" type="ORF">EV702DRAFT_216347</name>
</gene>
<accession>A0A9P6ZVN9</accession>
<dbReference type="EMBL" id="JABBWD010000019">
    <property type="protein sequence ID" value="KAG1777664.1"/>
    <property type="molecule type" value="Genomic_DNA"/>
</dbReference>
<feature type="compositionally biased region" description="Low complexity" evidence="1">
    <location>
        <begin position="94"/>
        <end position="103"/>
    </location>
</feature>
<feature type="region of interest" description="Disordered" evidence="1">
    <location>
        <begin position="151"/>
        <end position="217"/>
    </location>
</feature>
<evidence type="ECO:0000313" key="2">
    <source>
        <dbReference type="EMBL" id="KAG1777664.1"/>
    </source>
</evidence>
<reference evidence="2" key="1">
    <citation type="journal article" date="2020" name="New Phytol.">
        <title>Comparative genomics reveals dynamic genome evolution in host specialist ectomycorrhizal fungi.</title>
        <authorList>
            <person name="Lofgren L.A."/>
            <person name="Nguyen N.H."/>
            <person name="Vilgalys R."/>
            <person name="Ruytinx J."/>
            <person name="Liao H.L."/>
            <person name="Branco S."/>
            <person name="Kuo A."/>
            <person name="LaButti K."/>
            <person name="Lipzen A."/>
            <person name="Andreopoulos W."/>
            <person name="Pangilinan J."/>
            <person name="Riley R."/>
            <person name="Hundley H."/>
            <person name="Na H."/>
            <person name="Barry K."/>
            <person name="Grigoriev I.V."/>
            <person name="Stajich J.E."/>
            <person name="Kennedy P.G."/>
        </authorList>
    </citation>
    <scope>NUCLEOTIDE SEQUENCE</scope>
    <source>
        <strain evidence="2">DOB743</strain>
    </source>
</reference>
<evidence type="ECO:0000313" key="3">
    <source>
        <dbReference type="Proteomes" id="UP000714275"/>
    </source>
</evidence>
<evidence type="ECO:0000256" key="1">
    <source>
        <dbReference type="SAM" id="MobiDB-lite"/>
    </source>
</evidence>